<dbReference type="PDB" id="8ZM3">
    <property type="method" value="EM"/>
    <property type="resolution" value="3.10 A"/>
    <property type="chains" value="C=1-535"/>
</dbReference>
<feature type="binding site" evidence="6">
    <location>
        <position position="218"/>
    </location>
    <ligand>
        <name>Mg(2+)</name>
        <dbReference type="ChEBI" id="CHEBI:18420"/>
        <label>2</label>
    </ligand>
</feature>
<reference evidence="1" key="1">
    <citation type="submission" date="2017-02" db="EMBL/GenBank/DDBJ databases">
        <title>Delving into the versatile metabolic prowess of the omnipresent phylum Bacteroidetes.</title>
        <authorList>
            <person name="Nobu M.K."/>
            <person name="Mei R."/>
            <person name="Narihiro T."/>
            <person name="Kuroda K."/>
            <person name="Liu W.-T."/>
        </authorList>
    </citation>
    <scope>NUCLEOTIDE SEQUENCE</scope>
    <source>
        <strain evidence="1">ADurb.Bin088</strain>
    </source>
</reference>
<reference evidence="2 3" key="2">
    <citation type="journal article" date="2024" name="Cell">
        <title>Mechanisms for HNH-mediated target DNA cleavage in type I CRISPR-Cas systems.</title>
        <authorList>
            <person name="Zhang C."/>
            <person name="Chen F."/>
            <person name="Wang F."/>
            <person name="Xu H."/>
            <person name="Xue J."/>
            <person name="Li Z."/>
        </authorList>
    </citation>
    <scope>STRUCTURE BY ELECTRON MICROSCOPY (3.06 ANGSTROMS) OF 1-535 IN COMPLEX WITH ZN(2+)</scope>
</reference>
<feature type="binding site" evidence="6">
    <location>
        <position position="314"/>
    </location>
    <ligand>
        <name>Mg(2+)</name>
        <dbReference type="ChEBI" id="CHEBI:18420"/>
        <label>2</label>
    </ligand>
</feature>
<dbReference type="EMBL" id="MWEE01000013">
    <property type="protein sequence ID" value="OQC09897.1"/>
    <property type="molecule type" value="Genomic_DNA"/>
</dbReference>
<feature type="binding site" evidence="4">
    <location>
        <position position="218"/>
    </location>
    <ligand>
        <name>Mg(2+)</name>
        <dbReference type="ChEBI" id="CHEBI:18420"/>
        <label>1</label>
    </ligand>
</feature>
<evidence type="ECO:0007829" key="3">
    <source>
        <dbReference type="PDB" id="8YHA"/>
    </source>
</evidence>
<dbReference type="PDB" id="8YB6">
    <property type="method" value="EM"/>
    <property type="resolution" value="3.06 A"/>
    <property type="chains" value="J=1-535"/>
</dbReference>
<keyword evidence="2 3" id="KW-0479">Metal-binding</keyword>
<protein>
    <submittedName>
        <fullName evidence="1">CRISPR-associated protein Cse1 (CRISPR_cse1)</fullName>
    </submittedName>
</protein>
<evidence type="ECO:0000313" key="1">
    <source>
        <dbReference type="EMBL" id="OQC09897.1"/>
    </source>
</evidence>
<evidence type="ECO:0007829" key="6">
    <source>
        <dbReference type="PDB" id="9JXS"/>
    </source>
</evidence>
<accession>A0A1V6F8D1</accession>
<feature type="binding site" evidence="4">
    <location>
        <position position="311"/>
    </location>
    <ligand>
        <name>Mg(2+)</name>
        <dbReference type="ChEBI" id="CHEBI:18420"/>
        <label>1</label>
    </ligand>
</feature>
<name>A0ACD6BA32_9BACT</name>
<feature type="binding site" evidence="2 3">
    <location>
        <position position="314"/>
    </location>
    <ligand>
        <name>Zn(2+)</name>
        <dbReference type="ChEBI" id="CHEBI:29105"/>
    </ligand>
</feature>
<evidence type="ECO:0007829" key="4">
    <source>
        <dbReference type="PDB" id="8ZLU"/>
    </source>
</evidence>
<feature type="binding site" evidence="4">
    <location>
        <position position="314"/>
    </location>
    <ligand>
        <name>Mg(2+)</name>
        <dbReference type="ChEBI" id="CHEBI:18420"/>
        <label>1</label>
    </ligand>
</feature>
<dbReference type="PDB" id="9JXS">
    <property type="method" value="EM"/>
    <property type="resolution" value="2.93 A"/>
    <property type="chains" value="C=1-535"/>
</dbReference>
<sequence length="535" mass="60592">MYCAAVCFPQTKYQQRGTALKKPLVGLRKMGVEAAAWNTLKVTRDRPKLTFPDLITPQSKFLDNDLWLKYKVPIEQKEHVMYNLLCDNWVNVVYLSGKPDRISLVQTLKDAHCLQLAYSNPMDRFTVFRFLLALGYWCFANTNVEPEPDKPLPVSWIPWLEENKEYFELFGDGKRFFQADPSSRIRAITDLIHEIPTAHNLCHFKHVTDYIDGLCEACCIKGLLRLPVFTTVGGRGIGAGINNTPPFYLLWHANDLAGMLAQNWQPWDNMGIPAWLGSFQKESREVGLLAGMTWLPRKVYLHDPVPGQAACCSCGLPSEALVYSCSIEVEPVPKGLEWKDPHGVYTDQGKSLQSKIKLMSNDRYTFADRDWYSPLFSYLHAEGNSRQGKLWLVGFASDKAKSIDIWDKIIELEGTDTNDELLAQLANRATALNAMRKKPLRGDFKKSVGTPQIADIIPHAENRIAINAGKMTENRGYSWQDADTEYGELLTKVAYSLEPAQTVDARLKRGNFISRKPWPIIPESKTKPAEGDQNE</sequence>
<evidence type="ECO:0007829" key="2">
    <source>
        <dbReference type="PDB" id="8YB6"/>
    </source>
</evidence>
<organism evidence="1">
    <name type="scientific">Candidatus Cloacimonetes bacterium ADurb.Bin088</name>
    <dbReference type="NCBI Taxonomy" id="1852835"/>
    <lineage>
        <taxon>Bacteria</taxon>
        <taxon>Pseudomonadati</taxon>
        <taxon>Candidatus Cloacimonadota</taxon>
    </lineage>
</organism>
<reference evidence="4 5" key="3">
    <citation type="journal article" date="2025" name="Nat. Commun.">
        <title>Structural basis for RNA-guided DNA degradation by Cas5-HNH/Cascade complex.</title>
        <authorList>
            <person name="Liu Y."/>
            <person name="Wang L."/>
            <person name="Zhang Q."/>
            <person name="Fu P."/>
            <person name="Zhang L."/>
            <person name="Yu Y."/>
            <person name="Zhang H."/>
            <person name="Zhu H."/>
        </authorList>
    </citation>
    <scope>STRUCTURE BY ELECTRON MICROSCOPY (2.47 ANGSTROMS) OF 2-535 IN COMPLEX WITH MG(2+)</scope>
</reference>
<feature type="binding site" evidence="2 3">
    <location>
        <position position="311"/>
    </location>
    <ligand>
        <name>Zn(2+)</name>
        <dbReference type="ChEBI" id="CHEBI:29105"/>
    </ligand>
</feature>
<keyword evidence="2 3" id="KW-0002">3D-structure</keyword>
<feature type="binding site" evidence="5">
    <location>
        <position position="311"/>
    </location>
    <ligand>
        <name>Mg(2+)</name>
        <dbReference type="ChEBI" id="CHEBI:18420"/>
        <label>3</label>
    </ligand>
</feature>
<dbReference type="PDB" id="8YHA">
    <property type="method" value="EM"/>
    <property type="resolution" value="3.40 A"/>
    <property type="chains" value="J=1-535"/>
</dbReference>
<dbReference type="PDB" id="8ZLU">
    <property type="method" value="EM"/>
    <property type="resolution" value="2.47 A"/>
    <property type="chains" value="C=2-535"/>
</dbReference>
<accession>A0ACD6BA32</accession>
<proteinExistence type="evidence at protein level"/>
<feature type="binding site" evidence="2 3">
    <location>
        <position position="218"/>
    </location>
    <ligand>
        <name>Zn(2+)</name>
        <dbReference type="ChEBI" id="CHEBI:29105"/>
    </ligand>
</feature>
<dbReference type="PDB" id="8ZP7">
    <property type="method" value="EM"/>
    <property type="resolution" value="3.00 A"/>
    <property type="chains" value="C=2-535"/>
</dbReference>
<gene>
    <name evidence="1" type="ORF">BWX75_00747</name>
</gene>
<keyword evidence="2 3" id="KW-0862">Zinc</keyword>
<comment type="caution">
    <text evidence="1">The sequence shown here is derived from an EMBL/GenBank/DDBJ whole genome shotgun (WGS) entry which is preliminary data.</text>
</comment>
<evidence type="ECO:0007829" key="5">
    <source>
        <dbReference type="PDB" id="8ZM3"/>
    </source>
</evidence>